<dbReference type="CDD" id="cd07363">
    <property type="entry name" value="45_DOPA_Dioxygenase"/>
    <property type="match status" value="1"/>
</dbReference>
<evidence type="ECO:0000256" key="2">
    <source>
        <dbReference type="ARBA" id="ARBA00007581"/>
    </source>
</evidence>
<dbReference type="GO" id="GO:0016702">
    <property type="term" value="F:oxidoreductase activity, acting on single donors with incorporation of molecular oxygen, incorporation of two atoms of oxygen"/>
    <property type="evidence" value="ECO:0007669"/>
    <property type="project" value="UniProtKB-ARBA"/>
</dbReference>
<dbReference type="PANTHER" id="PTHR30096">
    <property type="entry name" value="4,5-DOPA DIOXYGENASE EXTRADIOL-LIKE PROTEIN"/>
    <property type="match status" value="1"/>
</dbReference>
<comment type="cofactor">
    <cofactor evidence="1">
        <name>Zn(2+)</name>
        <dbReference type="ChEBI" id="CHEBI:29105"/>
    </cofactor>
</comment>
<dbReference type="Gene3D" id="3.40.830.10">
    <property type="entry name" value="LigB-like"/>
    <property type="match status" value="1"/>
</dbReference>
<dbReference type="Pfam" id="PF02900">
    <property type="entry name" value="LigB"/>
    <property type="match status" value="1"/>
</dbReference>
<evidence type="ECO:0000256" key="5">
    <source>
        <dbReference type="ARBA" id="ARBA00023002"/>
    </source>
</evidence>
<proteinExistence type="inferred from homology"/>
<dbReference type="InterPro" id="IPR004183">
    <property type="entry name" value="Xdiol_dOase_suB"/>
</dbReference>
<dbReference type="InterPro" id="IPR014436">
    <property type="entry name" value="Extradiol_dOase_DODA"/>
</dbReference>
<dbReference type="GO" id="GO:0008198">
    <property type="term" value="F:ferrous iron binding"/>
    <property type="evidence" value="ECO:0007669"/>
    <property type="project" value="InterPro"/>
</dbReference>
<evidence type="ECO:0000256" key="1">
    <source>
        <dbReference type="ARBA" id="ARBA00001947"/>
    </source>
</evidence>
<dbReference type="AlphaFoldDB" id="A0A212K430"/>
<dbReference type="EMBL" id="FLUN01000001">
    <property type="protein sequence ID" value="SBW06406.1"/>
    <property type="molecule type" value="Genomic_DNA"/>
</dbReference>
<reference evidence="7" key="1">
    <citation type="submission" date="2016-04" db="EMBL/GenBank/DDBJ databases">
        <authorList>
            <person name="Evans L.H."/>
            <person name="Alamgir A."/>
            <person name="Owens N."/>
            <person name="Weber N.D."/>
            <person name="Virtaneva K."/>
            <person name="Barbian K."/>
            <person name="Babar A."/>
            <person name="Rosenke K."/>
        </authorList>
    </citation>
    <scope>NUCLEOTIDE SEQUENCE</scope>
    <source>
        <strain evidence="7">86</strain>
    </source>
</reference>
<sequence length="256" mass="28518">MMERMPVLFVGHGSPMNAIEKNQFTDQWEALGKMLPRPKAILSVSAHWYTAGSRVTDSPAPRTVYDMYGFPEELYKIVYGAPGAPEIAHRTQALLTRPTEIDNTWGIDHGTWSVLHRVYPAADIPLFQLSVDKSAPLEAHYQLGQALRPLREEGVLIFGSGNVVHNLGRVAWDMKGGYPWAEEFDHTVKDNILAKNHGKLFHLEQLGPAAALSVPYPDHYAPLLYILGASDAEDRVSVFNDECVLGSLSMTSYLFQ</sequence>
<keyword evidence="4" id="KW-0862">Zinc</keyword>
<organism evidence="7">
    <name type="scientific">uncultured Eubacteriales bacterium</name>
    <dbReference type="NCBI Taxonomy" id="172733"/>
    <lineage>
        <taxon>Bacteria</taxon>
        <taxon>Bacillati</taxon>
        <taxon>Bacillota</taxon>
        <taxon>Clostridia</taxon>
        <taxon>Eubacteriales</taxon>
        <taxon>environmental samples</taxon>
    </lineage>
</organism>
<evidence type="ECO:0000259" key="6">
    <source>
        <dbReference type="Pfam" id="PF02900"/>
    </source>
</evidence>
<gene>
    <name evidence="7" type="primary">ygiD</name>
    <name evidence="7" type="ORF">KL86CLO1_12158</name>
</gene>
<feature type="domain" description="Extradiol ring-cleavage dioxygenase class III enzyme subunit B" evidence="6">
    <location>
        <begin position="35"/>
        <end position="236"/>
    </location>
</feature>
<dbReference type="EC" id="1.13.-.-" evidence="7"/>
<name>A0A212K430_9FIRM</name>
<evidence type="ECO:0000313" key="7">
    <source>
        <dbReference type="EMBL" id="SBW06406.1"/>
    </source>
</evidence>
<protein>
    <submittedName>
        <fullName evidence="7">Putative enzyme</fullName>
        <ecNumber evidence="7">1.13.-.-</ecNumber>
    </submittedName>
</protein>
<dbReference type="PIRSF" id="PIRSF006157">
    <property type="entry name" value="Doxgns_DODA"/>
    <property type="match status" value="1"/>
</dbReference>
<comment type="similarity">
    <text evidence="2">Belongs to the DODA-type extradiol aromatic ring-opening dioxygenase family.</text>
</comment>
<dbReference type="GO" id="GO:0008270">
    <property type="term" value="F:zinc ion binding"/>
    <property type="evidence" value="ECO:0007669"/>
    <property type="project" value="InterPro"/>
</dbReference>
<evidence type="ECO:0000256" key="3">
    <source>
        <dbReference type="ARBA" id="ARBA00022723"/>
    </source>
</evidence>
<dbReference type="SUPFAM" id="SSF53213">
    <property type="entry name" value="LigB-like"/>
    <property type="match status" value="1"/>
</dbReference>
<evidence type="ECO:0000256" key="4">
    <source>
        <dbReference type="ARBA" id="ARBA00022833"/>
    </source>
</evidence>
<keyword evidence="5 7" id="KW-0560">Oxidoreductase</keyword>
<dbReference type="PANTHER" id="PTHR30096:SF0">
    <property type="entry name" value="4,5-DOPA DIOXYGENASE EXTRADIOL-LIKE PROTEIN"/>
    <property type="match status" value="1"/>
</dbReference>
<accession>A0A212K430</accession>
<keyword evidence="3" id="KW-0479">Metal-binding</keyword>
<dbReference type="NCBIfam" id="NF007914">
    <property type="entry name" value="PRK10628.1"/>
    <property type="match status" value="1"/>
</dbReference>